<protein>
    <submittedName>
        <fullName evidence="2">Uncharacterized protein</fullName>
    </submittedName>
</protein>
<accession>A0A392MYX8</accession>
<evidence type="ECO:0000313" key="3">
    <source>
        <dbReference type="Proteomes" id="UP000265520"/>
    </source>
</evidence>
<dbReference type="Proteomes" id="UP000265520">
    <property type="component" value="Unassembled WGS sequence"/>
</dbReference>
<reference evidence="2 3" key="1">
    <citation type="journal article" date="2018" name="Front. Plant Sci.">
        <title>Red Clover (Trifolium pratense) and Zigzag Clover (T. medium) - A Picture of Genomic Similarities and Differences.</title>
        <authorList>
            <person name="Dluhosova J."/>
            <person name="Istvanek J."/>
            <person name="Nedelnik J."/>
            <person name="Repkova J."/>
        </authorList>
    </citation>
    <scope>NUCLEOTIDE SEQUENCE [LARGE SCALE GENOMIC DNA]</scope>
    <source>
        <strain evidence="3">cv. 10/8</strain>
        <tissue evidence="2">Leaf</tissue>
    </source>
</reference>
<feature type="compositionally biased region" description="Basic and acidic residues" evidence="1">
    <location>
        <begin position="25"/>
        <end position="37"/>
    </location>
</feature>
<gene>
    <name evidence="2" type="ORF">A2U01_0013462</name>
</gene>
<evidence type="ECO:0000313" key="2">
    <source>
        <dbReference type="EMBL" id="MCH92522.1"/>
    </source>
</evidence>
<organism evidence="2 3">
    <name type="scientific">Trifolium medium</name>
    <dbReference type="NCBI Taxonomy" id="97028"/>
    <lineage>
        <taxon>Eukaryota</taxon>
        <taxon>Viridiplantae</taxon>
        <taxon>Streptophyta</taxon>
        <taxon>Embryophyta</taxon>
        <taxon>Tracheophyta</taxon>
        <taxon>Spermatophyta</taxon>
        <taxon>Magnoliopsida</taxon>
        <taxon>eudicotyledons</taxon>
        <taxon>Gunneridae</taxon>
        <taxon>Pentapetalae</taxon>
        <taxon>rosids</taxon>
        <taxon>fabids</taxon>
        <taxon>Fabales</taxon>
        <taxon>Fabaceae</taxon>
        <taxon>Papilionoideae</taxon>
        <taxon>50 kb inversion clade</taxon>
        <taxon>NPAAA clade</taxon>
        <taxon>Hologalegina</taxon>
        <taxon>IRL clade</taxon>
        <taxon>Trifolieae</taxon>
        <taxon>Trifolium</taxon>
    </lineage>
</organism>
<name>A0A392MYX8_9FABA</name>
<proteinExistence type="predicted"/>
<evidence type="ECO:0000256" key="1">
    <source>
        <dbReference type="SAM" id="MobiDB-lite"/>
    </source>
</evidence>
<feature type="region of interest" description="Disordered" evidence="1">
    <location>
        <begin position="128"/>
        <end position="153"/>
    </location>
</feature>
<comment type="caution">
    <text evidence="2">The sequence shown here is derived from an EMBL/GenBank/DDBJ whole genome shotgun (WGS) entry which is preliminary data.</text>
</comment>
<dbReference type="AlphaFoldDB" id="A0A392MYX8"/>
<feature type="compositionally biased region" description="Pro residues" evidence="1">
    <location>
        <begin position="129"/>
        <end position="153"/>
    </location>
</feature>
<sequence>MQAIRLALKENLQKVSDKYTALKQSRQERLVKANSEKVEEDEPTKDEKLDATIPESLLTEEDEQEFVGDNEDTIESVKKEATEKYLIEEPTPLMPLESVHFTPKNGVAFIVLQDTVKTKPLQITTLSAPPLPVKAPDPPSHPIVAQFPPPVPP</sequence>
<keyword evidence="3" id="KW-1185">Reference proteome</keyword>
<feature type="region of interest" description="Disordered" evidence="1">
    <location>
        <begin position="25"/>
        <end position="51"/>
    </location>
</feature>
<dbReference type="EMBL" id="LXQA010022870">
    <property type="protein sequence ID" value="MCH92522.1"/>
    <property type="molecule type" value="Genomic_DNA"/>
</dbReference>